<dbReference type="PANTHER" id="PTHR30625">
    <property type="entry name" value="PROTEIN TOLQ"/>
    <property type="match status" value="1"/>
</dbReference>
<keyword evidence="4 7" id="KW-1133">Transmembrane helix</keyword>
<reference evidence="9 10" key="1">
    <citation type="submission" date="2019-11" db="EMBL/GenBank/DDBJ databases">
        <title>Comparative genomics of hydrocarbon-degrading Desulfosarcina strains.</title>
        <authorList>
            <person name="Watanabe M."/>
            <person name="Kojima H."/>
            <person name="Fukui M."/>
        </authorList>
    </citation>
    <scope>NUCLEOTIDE SEQUENCE [LARGE SCALE GENOMIC DNA]</scope>
    <source>
        <strain evidence="9 10">28bB2T</strain>
    </source>
</reference>
<dbReference type="RefSeq" id="WP_155325074.1">
    <property type="nucleotide sequence ID" value="NZ_AP021876.1"/>
</dbReference>
<evidence type="ECO:0000256" key="2">
    <source>
        <dbReference type="ARBA" id="ARBA00022475"/>
    </source>
</evidence>
<dbReference type="InterPro" id="IPR050790">
    <property type="entry name" value="ExbB/TolQ_transport"/>
</dbReference>
<evidence type="ECO:0000256" key="6">
    <source>
        <dbReference type="RuleBase" id="RU004057"/>
    </source>
</evidence>
<feature type="domain" description="MotA/TolQ/ExbB proton channel" evidence="8">
    <location>
        <begin position="88"/>
        <end position="185"/>
    </location>
</feature>
<comment type="subcellular location">
    <subcellularLocation>
        <location evidence="1">Cell membrane</location>
        <topology evidence="1">Multi-pass membrane protein</topology>
    </subcellularLocation>
    <subcellularLocation>
        <location evidence="6">Membrane</location>
        <topology evidence="6">Multi-pass membrane protein</topology>
    </subcellularLocation>
</comment>
<sequence length="196" mass="21627">MEFLINAYDYFRPGGTIMLLLVLASLWMWGLVFERLICFWRMERTDVTVHQALVLLHEKAPLPSAAGICRRIISGFLGSRTGSQVLDQRLLDQYALEQRPRIRRFLPLIAVLAATAPLLGLLGTVTGMIATFDVIAIFGTGNAKALSGGISKALITTQSGLLVGIPGLFMSRLLMRRADAIERRLTETVMALKRAV</sequence>
<keyword evidence="3 7" id="KW-0812">Transmembrane</keyword>
<name>A0A5K7ZZ82_9BACT</name>
<evidence type="ECO:0000313" key="10">
    <source>
        <dbReference type="Proteomes" id="UP000425960"/>
    </source>
</evidence>
<dbReference type="KEGG" id="dov:DSCO28_60300"/>
<keyword evidence="2" id="KW-1003">Cell membrane</keyword>
<evidence type="ECO:0000313" key="9">
    <source>
        <dbReference type="EMBL" id="BBO85464.1"/>
    </source>
</evidence>
<proteinExistence type="inferred from homology"/>
<dbReference type="Proteomes" id="UP000425960">
    <property type="component" value="Chromosome"/>
</dbReference>
<feature type="transmembrane region" description="Helical" evidence="7">
    <location>
        <begin position="105"/>
        <end position="138"/>
    </location>
</feature>
<keyword evidence="6" id="KW-0813">Transport</keyword>
<dbReference type="InterPro" id="IPR002898">
    <property type="entry name" value="MotA_ExbB_proton_chnl"/>
</dbReference>
<dbReference type="PANTHER" id="PTHR30625:SF11">
    <property type="entry name" value="MOTA_TOLQ_EXBB PROTON CHANNEL DOMAIN-CONTAINING PROTEIN"/>
    <property type="match status" value="1"/>
</dbReference>
<dbReference type="Pfam" id="PF01618">
    <property type="entry name" value="MotA_ExbB"/>
    <property type="match status" value="1"/>
</dbReference>
<protein>
    <submittedName>
        <fullName evidence="9">Biopolymer transporter ExbB</fullName>
    </submittedName>
</protein>
<gene>
    <name evidence="9" type="ORF">DSCO28_60300</name>
</gene>
<dbReference type="EMBL" id="AP021876">
    <property type="protein sequence ID" value="BBO85464.1"/>
    <property type="molecule type" value="Genomic_DNA"/>
</dbReference>
<organism evidence="9 10">
    <name type="scientific">Desulfosarcina ovata subsp. sediminis</name>
    <dbReference type="NCBI Taxonomy" id="885957"/>
    <lineage>
        <taxon>Bacteria</taxon>
        <taxon>Pseudomonadati</taxon>
        <taxon>Thermodesulfobacteriota</taxon>
        <taxon>Desulfobacteria</taxon>
        <taxon>Desulfobacterales</taxon>
        <taxon>Desulfosarcinaceae</taxon>
        <taxon>Desulfosarcina</taxon>
    </lineage>
</organism>
<evidence type="ECO:0000256" key="1">
    <source>
        <dbReference type="ARBA" id="ARBA00004651"/>
    </source>
</evidence>
<dbReference type="AlphaFoldDB" id="A0A5K7ZZ82"/>
<evidence type="ECO:0000256" key="7">
    <source>
        <dbReference type="SAM" id="Phobius"/>
    </source>
</evidence>
<feature type="transmembrane region" description="Helical" evidence="7">
    <location>
        <begin position="150"/>
        <end position="174"/>
    </location>
</feature>
<dbReference type="GO" id="GO:0017038">
    <property type="term" value="P:protein import"/>
    <property type="evidence" value="ECO:0007669"/>
    <property type="project" value="TreeGrafter"/>
</dbReference>
<comment type="similarity">
    <text evidence="6">Belongs to the exbB/tolQ family.</text>
</comment>
<accession>A0A5K7ZZ82</accession>
<evidence type="ECO:0000256" key="3">
    <source>
        <dbReference type="ARBA" id="ARBA00022692"/>
    </source>
</evidence>
<evidence type="ECO:0000256" key="4">
    <source>
        <dbReference type="ARBA" id="ARBA00022989"/>
    </source>
</evidence>
<keyword evidence="6" id="KW-0653">Protein transport</keyword>
<feature type="transmembrane region" description="Helical" evidence="7">
    <location>
        <begin position="15"/>
        <end position="33"/>
    </location>
</feature>
<evidence type="ECO:0000256" key="5">
    <source>
        <dbReference type="ARBA" id="ARBA00023136"/>
    </source>
</evidence>
<evidence type="ECO:0000259" key="8">
    <source>
        <dbReference type="Pfam" id="PF01618"/>
    </source>
</evidence>
<keyword evidence="5 7" id="KW-0472">Membrane</keyword>
<dbReference type="GO" id="GO:0005886">
    <property type="term" value="C:plasma membrane"/>
    <property type="evidence" value="ECO:0007669"/>
    <property type="project" value="UniProtKB-SubCell"/>
</dbReference>